<keyword evidence="7 12" id="KW-0406">Ion transport</keyword>
<evidence type="ECO:0000256" key="8">
    <source>
        <dbReference type="ARBA" id="ARBA00023136"/>
    </source>
</evidence>
<protein>
    <recommendedName>
        <fullName evidence="12">ATP synthase subunit b</fullName>
    </recommendedName>
    <alternativeName>
        <fullName evidence="12">ATP synthase F(0) sector subunit b</fullName>
    </alternativeName>
    <alternativeName>
        <fullName evidence="12">ATPase subunit I</fullName>
    </alternativeName>
    <alternativeName>
        <fullName evidence="12">F-type ATPase subunit b</fullName>
        <shortName evidence="12">F-ATPase subunit b</shortName>
    </alternativeName>
</protein>
<keyword evidence="2 12" id="KW-0813">Transport</keyword>
<dbReference type="AlphaFoldDB" id="A0A5B8K0Y8"/>
<keyword evidence="15" id="KW-1185">Reference proteome</keyword>
<dbReference type="PANTHER" id="PTHR33445:SF2">
    <property type="entry name" value="ATP SYNTHASE SUBUNIT B', CHLOROPLASTIC"/>
    <property type="match status" value="1"/>
</dbReference>
<dbReference type="GO" id="GO:0046961">
    <property type="term" value="F:proton-transporting ATPase activity, rotational mechanism"/>
    <property type="evidence" value="ECO:0007669"/>
    <property type="project" value="TreeGrafter"/>
</dbReference>
<dbReference type="SUPFAM" id="SSF81573">
    <property type="entry name" value="F1F0 ATP synthase subunit B, membrane domain"/>
    <property type="match status" value="1"/>
</dbReference>
<comment type="subcellular location">
    <subcellularLocation>
        <location evidence="12">Cell membrane</location>
        <topology evidence="12">Single-pass membrane protein</topology>
    </subcellularLocation>
    <subcellularLocation>
        <location evidence="11">Endomembrane system</location>
        <topology evidence="11">Single-pass membrane protein</topology>
    </subcellularLocation>
</comment>
<evidence type="ECO:0000256" key="2">
    <source>
        <dbReference type="ARBA" id="ARBA00022448"/>
    </source>
</evidence>
<evidence type="ECO:0000256" key="12">
    <source>
        <dbReference type="HAMAP-Rule" id="MF_01398"/>
    </source>
</evidence>
<sequence>MQNIDLINIPLKVLHDSIDAPNNLEESISERFVGLFPNIPMMIATIISFALAFIFLTFFLYKPVKKMLKERHDFIQNNIDESIKVKEEAINKTNEANKHLQDAHIQANKIVNDAKVRSEKVIIAYTAKAKLDSKTLLEEAKLDIKAQKREFNEHAKDKIATLAIELAEKIVKKEISRKNHEEIIEDFLKSDITIEDLK</sequence>
<evidence type="ECO:0000256" key="7">
    <source>
        <dbReference type="ARBA" id="ARBA00023065"/>
    </source>
</evidence>
<organism evidence="14 15">
    <name type="scientific">Mycoplasma anserisalpingitidis</name>
    <dbReference type="NCBI Taxonomy" id="519450"/>
    <lineage>
        <taxon>Bacteria</taxon>
        <taxon>Bacillati</taxon>
        <taxon>Mycoplasmatota</taxon>
        <taxon>Mollicutes</taxon>
        <taxon>Mycoplasmataceae</taxon>
        <taxon>Mycoplasma</taxon>
    </lineage>
</organism>
<gene>
    <name evidence="12 14" type="primary">atpF</name>
    <name evidence="14" type="ORF">FRW55_01645</name>
</gene>
<reference evidence="14 15" key="1">
    <citation type="journal article" date="2019" name="Microbiol. Resour. Announc.">
        <title>Complete Genome Sequences of Three Mycoplasma anserisalpingitis (Mycoplasma sp. 1220) Strains.</title>
        <authorList>
            <person name="Grozner D."/>
            <person name="Forro B."/>
            <person name="Kovacs A.B."/>
            <person name="Marton S."/>
            <person name="Banyai K."/>
            <person name="Kreizinger Z."/>
            <person name="Sulyok K.M."/>
            <person name="Gyuranecz M."/>
        </authorList>
    </citation>
    <scope>NUCLEOTIDE SEQUENCE [LARGE SCALE GENOMIC DNA]</scope>
    <source>
        <strain evidence="14 15">ATCC:BAA-2147</strain>
    </source>
</reference>
<evidence type="ECO:0000256" key="13">
    <source>
        <dbReference type="RuleBase" id="RU003848"/>
    </source>
</evidence>
<keyword evidence="4 12" id="KW-0812">Transmembrane</keyword>
<dbReference type="InterPro" id="IPR028987">
    <property type="entry name" value="ATP_synth_B-like_membr_sf"/>
</dbReference>
<keyword evidence="9 12" id="KW-0066">ATP synthesis</keyword>
<comment type="function">
    <text evidence="12">Component of the F(0) channel, it forms part of the peripheral stalk, linking F(1) to F(0).</text>
</comment>
<dbReference type="Pfam" id="PF00430">
    <property type="entry name" value="ATP-synt_B"/>
    <property type="match status" value="1"/>
</dbReference>
<evidence type="ECO:0000313" key="15">
    <source>
        <dbReference type="Proteomes" id="UP000318927"/>
    </source>
</evidence>
<dbReference type="Proteomes" id="UP000318927">
    <property type="component" value="Chromosome"/>
</dbReference>
<evidence type="ECO:0000256" key="9">
    <source>
        <dbReference type="ARBA" id="ARBA00023310"/>
    </source>
</evidence>
<evidence type="ECO:0000256" key="3">
    <source>
        <dbReference type="ARBA" id="ARBA00022547"/>
    </source>
</evidence>
<name>A0A5B8K0Y8_9MOLU</name>
<comment type="subunit">
    <text evidence="12">F-type ATPases have 2 components, F(1) - the catalytic core - and F(0) - the membrane proton channel. F(1) has five subunits: alpha(3), beta(3), gamma(1), delta(1), epsilon(1). F(0) has three main subunits: a(1), b(2) and c(10-14). The alpha and beta chains form an alternating ring which encloses part of the gamma chain. F(1) is attached to F(0) by a central stalk formed by the gamma and epsilon chains, while a peripheral stalk is formed by the delta and b chains.</text>
</comment>
<keyword evidence="5 12" id="KW-0375">Hydrogen ion transport</keyword>
<keyword evidence="6 12" id="KW-1133">Transmembrane helix</keyword>
<comment type="similarity">
    <text evidence="1 12 13">Belongs to the ATPase B chain family.</text>
</comment>
<dbReference type="PANTHER" id="PTHR33445">
    <property type="entry name" value="ATP SYNTHASE SUBUNIT B', CHLOROPLASTIC"/>
    <property type="match status" value="1"/>
</dbReference>
<comment type="function">
    <text evidence="10 12">F(1)F(0) ATP synthase produces ATP from ADP in the presence of a proton or sodium gradient. F-type ATPases consist of two structural domains, F(1) containing the extramembraneous catalytic core and F(0) containing the membrane proton channel, linked together by a central stalk and a peripheral stalk. During catalysis, ATP synthesis in the catalytic domain of F(1) is coupled via a rotary mechanism of the central stalk subunits to proton translocation.</text>
</comment>
<dbReference type="InterPro" id="IPR005864">
    <property type="entry name" value="ATP_synth_F0_bsu_bac"/>
</dbReference>
<dbReference type="HAMAP" id="MF_01398">
    <property type="entry name" value="ATP_synth_b_bprime"/>
    <property type="match status" value="1"/>
</dbReference>
<evidence type="ECO:0000256" key="6">
    <source>
        <dbReference type="ARBA" id="ARBA00022989"/>
    </source>
</evidence>
<feature type="transmembrane region" description="Helical" evidence="12">
    <location>
        <begin position="39"/>
        <end position="61"/>
    </location>
</feature>
<dbReference type="GO" id="GO:0045259">
    <property type="term" value="C:proton-transporting ATP synthase complex"/>
    <property type="evidence" value="ECO:0007669"/>
    <property type="project" value="UniProtKB-KW"/>
</dbReference>
<dbReference type="KEGG" id="mans:FRW55_01645"/>
<dbReference type="OrthoDB" id="400556at2"/>
<accession>A0A5B8K0Y8</accession>
<dbReference type="NCBIfam" id="TIGR01144">
    <property type="entry name" value="ATP_synt_b"/>
    <property type="match status" value="1"/>
</dbReference>
<evidence type="ECO:0000313" key="14">
    <source>
        <dbReference type="EMBL" id="QDY87308.1"/>
    </source>
</evidence>
<dbReference type="InterPro" id="IPR050059">
    <property type="entry name" value="ATP_synthase_B_chain"/>
</dbReference>
<dbReference type="InterPro" id="IPR002146">
    <property type="entry name" value="ATP_synth_b/b'su_bac/chlpt"/>
</dbReference>
<dbReference type="GO" id="GO:0005886">
    <property type="term" value="C:plasma membrane"/>
    <property type="evidence" value="ECO:0007669"/>
    <property type="project" value="UniProtKB-SubCell"/>
</dbReference>
<dbReference type="GO" id="GO:0012505">
    <property type="term" value="C:endomembrane system"/>
    <property type="evidence" value="ECO:0007669"/>
    <property type="project" value="UniProtKB-SubCell"/>
</dbReference>
<keyword evidence="12" id="KW-1003">Cell membrane</keyword>
<evidence type="ECO:0000256" key="1">
    <source>
        <dbReference type="ARBA" id="ARBA00005513"/>
    </source>
</evidence>
<dbReference type="GO" id="GO:0046933">
    <property type="term" value="F:proton-transporting ATP synthase activity, rotational mechanism"/>
    <property type="evidence" value="ECO:0007669"/>
    <property type="project" value="UniProtKB-UniRule"/>
</dbReference>
<evidence type="ECO:0000256" key="5">
    <source>
        <dbReference type="ARBA" id="ARBA00022781"/>
    </source>
</evidence>
<keyword evidence="3 12" id="KW-0138">CF(0)</keyword>
<dbReference type="CDD" id="cd06503">
    <property type="entry name" value="ATP-synt_Fo_b"/>
    <property type="match status" value="1"/>
</dbReference>
<evidence type="ECO:0000256" key="4">
    <source>
        <dbReference type="ARBA" id="ARBA00022692"/>
    </source>
</evidence>
<keyword evidence="8 12" id="KW-0472">Membrane</keyword>
<evidence type="ECO:0000256" key="10">
    <source>
        <dbReference type="ARBA" id="ARBA00025198"/>
    </source>
</evidence>
<dbReference type="EMBL" id="CP042295">
    <property type="protein sequence ID" value="QDY87308.1"/>
    <property type="molecule type" value="Genomic_DNA"/>
</dbReference>
<evidence type="ECO:0000256" key="11">
    <source>
        <dbReference type="ARBA" id="ARBA00037847"/>
    </source>
</evidence>
<proteinExistence type="inferred from homology"/>